<dbReference type="Ensembl" id="ENSMODT00000060311.1">
    <property type="protein sequence ID" value="ENSMODP00000058939.1"/>
    <property type="gene ID" value="ENSMODG00000025519.2"/>
</dbReference>
<dbReference type="PANTHER" id="PTHR11385">
    <property type="entry name" value="SERUM ALBUMIN-RELATED"/>
    <property type="match status" value="1"/>
</dbReference>
<keyword evidence="16" id="KW-1185">Reference proteome</keyword>
<keyword evidence="9" id="KW-0009">Actin-binding</keyword>
<dbReference type="PANTHER" id="PTHR11385:SF11">
    <property type="entry name" value="VITAMIN D-BINDING PROTEIN"/>
    <property type="match status" value="1"/>
</dbReference>
<name>A0A5F8HGH9_MONDO</name>
<comment type="function">
    <text evidence="1">Involved in vitamin D transport and storage, scavenging of extracellular G-actin, enhancement of the chemotactic activity of C5 alpha for neutrophils in inflammation and macrophage activation.</text>
</comment>
<evidence type="ECO:0000256" key="13">
    <source>
        <dbReference type="SAM" id="SignalP"/>
    </source>
</evidence>
<dbReference type="GO" id="GO:0003779">
    <property type="term" value="F:actin binding"/>
    <property type="evidence" value="ECO:0007669"/>
    <property type="project" value="UniProtKB-KW"/>
</dbReference>
<evidence type="ECO:0000256" key="5">
    <source>
        <dbReference type="ARBA" id="ARBA00022525"/>
    </source>
</evidence>
<keyword evidence="5" id="KW-0964">Secreted</keyword>
<reference evidence="15" key="3">
    <citation type="submission" date="2025-09" db="UniProtKB">
        <authorList>
            <consortium name="Ensembl"/>
        </authorList>
    </citation>
    <scope>IDENTIFICATION</scope>
</reference>
<keyword evidence="7" id="KW-0848">Vitamin D</keyword>
<organism evidence="15 16">
    <name type="scientific">Monodelphis domestica</name>
    <name type="common">Gray short-tailed opossum</name>
    <dbReference type="NCBI Taxonomy" id="13616"/>
    <lineage>
        <taxon>Eukaryota</taxon>
        <taxon>Metazoa</taxon>
        <taxon>Chordata</taxon>
        <taxon>Craniata</taxon>
        <taxon>Vertebrata</taxon>
        <taxon>Euteleostomi</taxon>
        <taxon>Mammalia</taxon>
        <taxon>Metatheria</taxon>
        <taxon>Didelphimorphia</taxon>
        <taxon>Didelphidae</taxon>
        <taxon>Monodelphis</taxon>
    </lineage>
</organism>
<comment type="subunit">
    <text evidence="12">Associates with membrane-bound immunoglobulin on the surface of B-lymphocytes and with IgG Fc receptor on the membranes of T-lymphocytes. Interacts with LRP2; the interaction is required for renal uptake of GC in complex with 25-hydroxyvitamin D3.</text>
</comment>
<sequence length="399" mass="45168">MILCFQTLVILWLMGSIYSLVSVFVGRDYEKSKVCKDFTSLGKDNFQSLSLVLYSRKFSSGTFEEVKALVNEVVSLAEECCDVNAAPDCYDRRTTELSSKSCEHDAPFPKHPDTHKCCAQEGLERNLCMTALVHPPQLFPTYKEPSNEEICESFRKKPSGFNEKYLYEYSSSYGQAPLPLLVSYTKNYLSMVSTCCASSDIKACFATERFENKFLTLLTTLSDEACSNFAVNGMEKTRFSYIVEFSQKAPIADLEDIELVAESMTNVLSECCDSIIEDCMANGIAEYTVSACESLSGKEKEFKNCCEEKNRMNIFLCIYSMPAAQPSKLSDNPSNEKTCNTENTNKIEKYIFEQRRKPNIPEVFITRVHRLCVEALSQCCKNEKPQACLNSRVIFLAFY</sequence>
<dbReference type="AlphaFoldDB" id="A0A5F8HGH9"/>
<feature type="signal peptide" evidence="13">
    <location>
        <begin position="1"/>
        <end position="19"/>
    </location>
</feature>
<evidence type="ECO:0000256" key="3">
    <source>
        <dbReference type="ARBA" id="ARBA00020134"/>
    </source>
</evidence>
<keyword evidence="4" id="KW-0813">Transport</keyword>
<feature type="chain" id="PRO_5023827749" description="Vitamin D-binding protein" evidence="13">
    <location>
        <begin position="20"/>
        <end position="399"/>
    </location>
</feature>
<protein>
    <recommendedName>
        <fullName evidence="3">Vitamin D-binding protein</fullName>
    </recommendedName>
    <alternativeName>
        <fullName evidence="10">Gc-globulin</fullName>
    </alternativeName>
    <alternativeName>
        <fullName evidence="11">Group-specific component</fullName>
    </alternativeName>
</protein>
<dbReference type="InterPro" id="IPR020858">
    <property type="entry name" value="Serum_albumin-like"/>
</dbReference>
<dbReference type="PRINTS" id="PR00802">
    <property type="entry name" value="SERUMALBUMIN"/>
</dbReference>
<evidence type="ECO:0000256" key="4">
    <source>
        <dbReference type="ARBA" id="ARBA00022448"/>
    </source>
</evidence>
<dbReference type="InterPro" id="IPR000213">
    <property type="entry name" value="VitD-bd"/>
</dbReference>
<accession>A0A5F8HGH9</accession>
<dbReference type="SMART" id="SM00103">
    <property type="entry name" value="ALBUMIN"/>
    <property type="match status" value="2"/>
</dbReference>
<evidence type="ECO:0000256" key="10">
    <source>
        <dbReference type="ARBA" id="ARBA00029834"/>
    </source>
</evidence>
<dbReference type="CDD" id="cd00015">
    <property type="entry name" value="ALBUMIN"/>
    <property type="match status" value="1"/>
</dbReference>
<dbReference type="PRINTS" id="PR00804">
    <property type="entry name" value="VITAMNDBNDNG"/>
</dbReference>
<proteinExistence type="predicted"/>
<feature type="domain" description="Albumin" evidence="14">
    <location>
        <begin position="215"/>
        <end position="397"/>
    </location>
</feature>
<dbReference type="GeneTree" id="ENSGT00390000000113"/>
<dbReference type="Proteomes" id="UP000002280">
    <property type="component" value="Chromosome 5"/>
</dbReference>
<dbReference type="GO" id="GO:0005499">
    <property type="term" value="F:vitamin D binding"/>
    <property type="evidence" value="ECO:0007669"/>
    <property type="project" value="UniProtKB-KW"/>
</dbReference>
<evidence type="ECO:0000256" key="2">
    <source>
        <dbReference type="ARBA" id="ARBA00004613"/>
    </source>
</evidence>
<keyword evidence="8" id="KW-1015">Disulfide bond</keyword>
<evidence type="ECO:0000256" key="6">
    <source>
        <dbReference type="ARBA" id="ARBA00022737"/>
    </source>
</evidence>
<evidence type="ECO:0000256" key="9">
    <source>
        <dbReference type="ARBA" id="ARBA00023203"/>
    </source>
</evidence>
<evidence type="ECO:0000256" key="12">
    <source>
        <dbReference type="ARBA" id="ARBA00046813"/>
    </source>
</evidence>
<reference evidence="15 16" key="1">
    <citation type="journal article" date="2007" name="Nature">
        <title>Genome of the marsupial Monodelphis domestica reveals innovation in non-coding sequences.</title>
        <authorList>
            <person name="Mikkelsen T.S."/>
            <person name="Wakefield M.J."/>
            <person name="Aken B."/>
            <person name="Amemiya C.T."/>
            <person name="Chang J.L."/>
            <person name="Duke S."/>
            <person name="Garber M."/>
            <person name="Gentles A.J."/>
            <person name="Goodstadt L."/>
            <person name="Heger A."/>
            <person name="Jurka J."/>
            <person name="Kamal M."/>
            <person name="Mauceli E."/>
            <person name="Searle S.M."/>
            <person name="Sharpe T."/>
            <person name="Baker M.L."/>
            <person name="Batzer M.A."/>
            <person name="Benos P.V."/>
            <person name="Belov K."/>
            <person name="Clamp M."/>
            <person name="Cook A."/>
            <person name="Cuff J."/>
            <person name="Das R."/>
            <person name="Davidow L."/>
            <person name="Deakin J.E."/>
            <person name="Fazzari M.J."/>
            <person name="Glass J.L."/>
            <person name="Grabherr M."/>
            <person name="Greally J.M."/>
            <person name="Gu W."/>
            <person name="Hore T.A."/>
            <person name="Huttley G.A."/>
            <person name="Kleber M."/>
            <person name="Jirtle R.L."/>
            <person name="Koina E."/>
            <person name="Lee J.T."/>
            <person name="Mahony S."/>
            <person name="Marra M.A."/>
            <person name="Miller R.D."/>
            <person name="Nicholls R.D."/>
            <person name="Oda M."/>
            <person name="Papenfuss A.T."/>
            <person name="Parra Z.E."/>
            <person name="Pollock D.D."/>
            <person name="Ray D.A."/>
            <person name="Schein J.E."/>
            <person name="Speed T.P."/>
            <person name="Thompson K."/>
            <person name="VandeBerg J.L."/>
            <person name="Wade C.M."/>
            <person name="Walker J.A."/>
            <person name="Waters P.D."/>
            <person name="Webber C."/>
            <person name="Weidman J.R."/>
            <person name="Xie X."/>
            <person name="Zody M.C."/>
            <person name="Baldwin J."/>
            <person name="Abdouelleil A."/>
            <person name="Abdulkadir J."/>
            <person name="Abebe A."/>
            <person name="Abera B."/>
            <person name="Abreu J."/>
            <person name="Acer S.C."/>
            <person name="Aftuck L."/>
            <person name="Alexander A."/>
            <person name="An P."/>
            <person name="Anderson E."/>
            <person name="Anderson S."/>
            <person name="Arachi H."/>
            <person name="Azer M."/>
            <person name="Bachantsang P."/>
            <person name="Barry A."/>
            <person name="Bayul T."/>
            <person name="Berlin A."/>
            <person name="Bessette D."/>
            <person name="Bloom T."/>
            <person name="Bloom T."/>
            <person name="Boguslavskiy L."/>
            <person name="Bonnet C."/>
            <person name="Boukhgalter B."/>
            <person name="Bourzgui I."/>
            <person name="Brown A."/>
            <person name="Cahill P."/>
            <person name="Channer S."/>
            <person name="Cheshatsang Y."/>
            <person name="Chuda L."/>
            <person name="Citroen M."/>
            <person name="Collymore A."/>
            <person name="Cooke P."/>
            <person name="Costello M."/>
            <person name="D'Aco K."/>
            <person name="Daza R."/>
            <person name="De Haan G."/>
            <person name="DeGray S."/>
            <person name="DeMaso C."/>
            <person name="Dhargay N."/>
            <person name="Dooley K."/>
            <person name="Dooley E."/>
            <person name="Doricent M."/>
            <person name="Dorje P."/>
            <person name="Dorjee K."/>
            <person name="Dupes A."/>
            <person name="Elong R."/>
            <person name="Falk J."/>
            <person name="Farina A."/>
            <person name="Faro S."/>
            <person name="Ferguson D."/>
            <person name="Fisher S."/>
            <person name="Foley C.D."/>
            <person name="Franke A."/>
            <person name="Friedrich D."/>
            <person name="Gadbois L."/>
            <person name="Gearin G."/>
            <person name="Gearin C.R."/>
            <person name="Giannoukos G."/>
            <person name="Goode T."/>
            <person name="Graham J."/>
            <person name="Grandbois E."/>
            <person name="Grewal S."/>
            <person name="Gyaltsen K."/>
            <person name="Hafez N."/>
            <person name="Hagos B."/>
            <person name="Hall J."/>
            <person name="Henson C."/>
            <person name="Hollinger A."/>
            <person name="Honan T."/>
            <person name="Huard M.D."/>
            <person name="Hughes L."/>
            <person name="Hurhula B."/>
            <person name="Husby M.E."/>
            <person name="Kamat A."/>
            <person name="Kanga B."/>
            <person name="Kashin S."/>
            <person name="Khazanovich D."/>
            <person name="Kisner P."/>
            <person name="Lance K."/>
            <person name="Lara M."/>
            <person name="Lee W."/>
            <person name="Lennon N."/>
            <person name="Letendre F."/>
            <person name="LeVine R."/>
            <person name="Lipovsky A."/>
            <person name="Liu X."/>
            <person name="Liu J."/>
            <person name="Liu S."/>
            <person name="Lokyitsang T."/>
            <person name="Lokyitsang Y."/>
            <person name="Lubonja R."/>
            <person name="Lui A."/>
            <person name="MacDonald P."/>
            <person name="Magnisalis V."/>
            <person name="Maru K."/>
            <person name="Matthews C."/>
            <person name="McCusker W."/>
            <person name="McDonough S."/>
            <person name="Mehta T."/>
            <person name="Meldrim J."/>
            <person name="Meneus L."/>
            <person name="Mihai O."/>
            <person name="Mihalev A."/>
            <person name="Mihova T."/>
            <person name="Mittelman R."/>
            <person name="Mlenga V."/>
            <person name="Montmayeur A."/>
            <person name="Mulrain L."/>
            <person name="Navidi A."/>
            <person name="Naylor J."/>
            <person name="Negash T."/>
            <person name="Nguyen T."/>
            <person name="Nguyen N."/>
            <person name="Nicol R."/>
            <person name="Norbu C."/>
            <person name="Norbu N."/>
            <person name="Novod N."/>
            <person name="O'Neill B."/>
            <person name="Osman S."/>
            <person name="Markiewicz E."/>
            <person name="Oyono O.L."/>
            <person name="Patti C."/>
            <person name="Phunkhang P."/>
            <person name="Pierre F."/>
            <person name="Priest M."/>
            <person name="Raghuraman S."/>
            <person name="Rege F."/>
            <person name="Reyes R."/>
            <person name="Rise C."/>
            <person name="Rogov P."/>
            <person name="Ross K."/>
            <person name="Ryan E."/>
            <person name="Settipalli S."/>
            <person name="Shea T."/>
            <person name="Sherpa N."/>
            <person name="Shi L."/>
            <person name="Shih D."/>
            <person name="Sparrow T."/>
            <person name="Spaulding J."/>
            <person name="Stalker J."/>
            <person name="Stange-Thomann N."/>
            <person name="Stavropoulos S."/>
            <person name="Stone C."/>
            <person name="Strader C."/>
            <person name="Tesfaye S."/>
            <person name="Thomson T."/>
            <person name="Thoulutsang Y."/>
            <person name="Thoulutsang D."/>
            <person name="Topham K."/>
            <person name="Topping I."/>
            <person name="Tsamla T."/>
            <person name="Vassiliev H."/>
            <person name="Vo A."/>
            <person name="Wangchuk T."/>
            <person name="Wangdi T."/>
            <person name="Weiand M."/>
            <person name="Wilkinson J."/>
            <person name="Wilson A."/>
            <person name="Yadav S."/>
            <person name="Young G."/>
            <person name="Yu Q."/>
            <person name="Zembek L."/>
            <person name="Zhong D."/>
            <person name="Zimmer A."/>
            <person name="Zwirko Z."/>
            <person name="Jaffe D.B."/>
            <person name="Alvarez P."/>
            <person name="Brockman W."/>
            <person name="Butler J."/>
            <person name="Chin C."/>
            <person name="Gnerre S."/>
            <person name="MacCallum I."/>
            <person name="Graves J.A."/>
            <person name="Ponting C.P."/>
            <person name="Breen M."/>
            <person name="Samollow P.B."/>
            <person name="Lander E.S."/>
            <person name="Lindblad-Toh K."/>
        </authorList>
    </citation>
    <scope>NUCLEOTIDE SEQUENCE [LARGE SCALE GENOMIC DNA]</scope>
</reference>
<evidence type="ECO:0000256" key="11">
    <source>
        <dbReference type="ARBA" id="ARBA00032443"/>
    </source>
</evidence>
<dbReference type="SUPFAM" id="SSF48552">
    <property type="entry name" value="Serum albumin-like"/>
    <property type="match status" value="2"/>
</dbReference>
<evidence type="ECO:0000256" key="7">
    <source>
        <dbReference type="ARBA" id="ARBA00022897"/>
    </source>
</evidence>
<evidence type="ECO:0000259" key="14">
    <source>
        <dbReference type="PROSITE" id="PS51438"/>
    </source>
</evidence>
<evidence type="ECO:0000256" key="8">
    <source>
        <dbReference type="ARBA" id="ARBA00023157"/>
    </source>
</evidence>
<evidence type="ECO:0000256" key="1">
    <source>
        <dbReference type="ARBA" id="ARBA00002354"/>
    </source>
</evidence>
<dbReference type="PROSITE" id="PS51438">
    <property type="entry name" value="ALBUMIN_2"/>
    <property type="match status" value="2"/>
</dbReference>
<dbReference type="GO" id="GO:0090482">
    <property type="term" value="F:vitamin transmembrane transporter activity"/>
    <property type="evidence" value="ECO:0007669"/>
    <property type="project" value="InterPro"/>
</dbReference>
<dbReference type="Bgee" id="ENSMODG00000025519">
    <property type="expression patterns" value="Expressed in kidney and 8 other cell types or tissues"/>
</dbReference>
<keyword evidence="13" id="KW-0732">Signal</keyword>
<dbReference type="InterPro" id="IPR000264">
    <property type="entry name" value="ALB/AFP/VDB"/>
</dbReference>
<comment type="subcellular location">
    <subcellularLocation>
        <location evidence="2">Secreted</location>
    </subcellularLocation>
</comment>
<dbReference type="InterPro" id="IPR014760">
    <property type="entry name" value="Serum_albumin_N"/>
</dbReference>
<feature type="domain" description="Albumin" evidence="14">
    <location>
        <begin position="22"/>
        <end position="213"/>
    </location>
</feature>
<evidence type="ECO:0000313" key="16">
    <source>
        <dbReference type="Proteomes" id="UP000002280"/>
    </source>
</evidence>
<dbReference type="GO" id="GO:0005615">
    <property type="term" value="C:extracellular space"/>
    <property type="evidence" value="ECO:0007669"/>
    <property type="project" value="InterPro"/>
</dbReference>
<keyword evidence="6" id="KW-0677">Repeat</keyword>
<dbReference type="Pfam" id="PF00273">
    <property type="entry name" value="Serum_albumin"/>
    <property type="match status" value="2"/>
</dbReference>
<dbReference type="Gene3D" id="1.10.246.10">
    <property type="match status" value="4"/>
</dbReference>
<reference evidence="15" key="2">
    <citation type="submission" date="2025-08" db="UniProtKB">
        <authorList>
            <consortium name="Ensembl"/>
        </authorList>
    </citation>
    <scope>IDENTIFICATION</scope>
</reference>
<evidence type="ECO:0000313" key="15">
    <source>
        <dbReference type="Ensembl" id="ENSMODP00000058939.1"/>
    </source>
</evidence>